<evidence type="ECO:0000313" key="2">
    <source>
        <dbReference type="EMBL" id="TCO30670.1"/>
    </source>
</evidence>
<dbReference type="InterPro" id="IPR024775">
    <property type="entry name" value="DinB-like"/>
</dbReference>
<evidence type="ECO:0000313" key="3">
    <source>
        <dbReference type="Proteomes" id="UP000295684"/>
    </source>
</evidence>
<gene>
    <name evidence="2" type="ORF">EV200_101104</name>
</gene>
<feature type="domain" description="DinB-like" evidence="1">
    <location>
        <begin position="44"/>
        <end position="178"/>
    </location>
</feature>
<reference evidence="2 3" key="1">
    <citation type="submission" date="2019-03" db="EMBL/GenBank/DDBJ databases">
        <title>Genomic Encyclopedia of Type Strains, Phase IV (KMG-IV): sequencing the most valuable type-strain genomes for metagenomic binning, comparative biology and taxonomic classification.</title>
        <authorList>
            <person name="Goeker M."/>
        </authorList>
    </citation>
    <scope>NUCLEOTIDE SEQUENCE [LARGE SCALE GENOMIC DNA]</scope>
    <source>
        <strain evidence="2 3">DSM 103236</strain>
    </source>
</reference>
<dbReference type="SUPFAM" id="SSF109854">
    <property type="entry name" value="DinB/YfiT-like putative metalloenzymes"/>
    <property type="match status" value="1"/>
</dbReference>
<protein>
    <submittedName>
        <fullName evidence="2">DinB family protein</fullName>
    </submittedName>
</protein>
<dbReference type="Proteomes" id="UP000295684">
    <property type="component" value="Unassembled WGS sequence"/>
</dbReference>
<dbReference type="AlphaFoldDB" id="A0A4R2HKW1"/>
<sequence>MRGGTTKESLRSTIIRLLRLTQIQTCNDLKETTMNEVFNFIINSRKAFIQLVESLSIEQLNKIPDGFNNNIIWNFGHIVVSTQTLCYVRTGILEDASTVKFNEFYKKDTRPTYTVTADEVAELKALALASIEKIKEDYSNGSFSNITPFTTATYGVELKSIEEVLTTTVGHDNVHFGYALALKKLI</sequence>
<dbReference type="EMBL" id="SLWO01000001">
    <property type="protein sequence ID" value="TCO30670.1"/>
    <property type="molecule type" value="Genomic_DNA"/>
</dbReference>
<evidence type="ECO:0000259" key="1">
    <source>
        <dbReference type="Pfam" id="PF12867"/>
    </source>
</evidence>
<organism evidence="2 3">
    <name type="scientific">Pedobacter psychrotolerans</name>
    <dbReference type="NCBI Taxonomy" id="1843235"/>
    <lineage>
        <taxon>Bacteria</taxon>
        <taxon>Pseudomonadati</taxon>
        <taxon>Bacteroidota</taxon>
        <taxon>Sphingobacteriia</taxon>
        <taxon>Sphingobacteriales</taxon>
        <taxon>Sphingobacteriaceae</taxon>
        <taxon>Pedobacter</taxon>
    </lineage>
</organism>
<comment type="caution">
    <text evidence="2">The sequence shown here is derived from an EMBL/GenBank/DDBJ whole genome shotgun (WGS) entry which is preliminary data.</text>
</comment>
<dbReference type="Pfam" id="PF12867">
    <property type="entry name" value="DinB_2"/>
    <property type="match status" value="1"/>
</dbReference>
<dbReference type="Gene3D" id="1.20.120.450">
    <property type="entry name" value="dinb family like domain"/>
    <property type="match status" value="1"/>
</dbReference>
<proteinExistence type="predicted"/>
<name>A0A4R2HKW1_9SPHI</name>
<dbReference type="InterPro" id="IPR034660">
    <property type="entry name" value="DinB/YfiT-like"/>
</dbReference>
<accession>A0A4R2HKW1</accession>